<dbReference type="SUPFAM" id="SSF103481">
    <property type="entry name" value="Multidrug resistance efflux transporter EmrE"/>
    <property type="match status" value="2"/>
</dbReference>
<comment type="caution">
    <text evidence="4">The sequence shown here is derived from an EMBL/GenBank/DDBJ whole genome shotgun (WGS) entry which is preliminary data.</text>
</comment>
<evidence type="ECO:0000313" key="4">
    <source>
        <dbReference type="EMBL" id="MQM71916.1"/>
    </source>
</evidence>
<dbReference type="InterPro" id="IPR000620">
    <property type="entry name" value="EamA_dom"/>
</dbReference>
<evidence type="ECO:0000256" key="2">
    <source>
        <dbReference type="SAM" id="Phobius"/>
    </source>
</evidence>
<evidence type="ECO:0000313" key="5">
    <source>
        <dbReference type="Proteomes" id="UP000473648"/>
    </source>
</evidence>
<feature type="domain" description="EamA" evidence="3">
    <location>
        <begin position="11"/>
        <end position="143"/>
    </location>
</feature>
<reference evidence="4" key="1">
    <citation type="journal article" date="2020" name="Appl. Environ. Microbiol.">
        <title>Medium-Chain Fatty Acid Synthesis by 'Candidatus Weimeria bifida' gen. nov., sp. nov., and 'Candidatus Pseudoramibacter fermentans' sp. nov.</title>
        <authorList>
            <person name="Scarborough M.J."/>
            <person name="Myers K.S."/>
            <person name="Donohue T.J."/>
            <person name="Noguera D.R."/>
        </authorList>
    </citation>
    <scope>NUCLEOTIDE SEQUENCE</scope>
    <source>
        <strain evidence="4">EUB1.1</strain>
    </source>
</reference>
<protein>
    <submittedName>
        <fullName evidence="4">EamA family transporter</fullName>
    </submittedName>
</protein>
<feature type="transmembrane region" description="Helical" evidence="2">
    <location>
        <begin position="152"/>
        <end position="173"/>
    </location>
</feature>
<feature type="transmembrane region" description="Helical" evidence="2">
    <location>
        <begin position="95"/>
        <end position="117"/>
    </location>
</feature>
<dbReference type="Proteomes" id="UP000473648">
    <property type="component" value="Unassembled WGS sequence"/>
</dbReference>
<dbReference type="PANTHER" id="PTHR22911">
    <property type="entry name" value="ACYL-MALONYL CONDENSING ENZYME-RELATED"/>
    <property type="match status" value="1"/>
</dbReference>
<dbReference type="GO" id="GO:0016020">
    <property type="term" value="C:membrane"/>
    <property type="evidence" value="ECO:0007669"/>
    <property type="project" value="InterPro"/>
</dbReference>
<feature type="transmembrane region" description="Helical" evidence="2">
    <location>
        <begin position="129"/>
        <end position="146"/>
    </location>
</feature>
<accession>A0A6L5GPN6</accession>
<feature type="transmembrane region" description="Helical" evidence="2">
    <location>
        <begin position="185"/>
        <end position="206"/>
    </location>
</feature>
<dbReference type="InterPro" id="IPR037185">
    <property type="entry name" value="EmrE-like"/>
</dbReference>
<keyword evidence="2" id="KW-0472">Membrane</keyword>
<feature type="transmembrane region" description="Helical" evidence="2">
    <location>
        <begin position="273"/>
        <end position="291"/>
    </location>
</feature>
<dbReference type="Pfam" id="PF00892">
    <property type="entry name" value="EamA"/>
    <property type="match status" value="2"/>
</dbReference>
<feature type="transmembrane region" description="Helical" evidence="2">
    <location>
        <begin position="218"/>
        <end position="236"/>
    </location>
</feature>
<feature type="transmembrane region" description="Helical" evidence="2">
    <location>
        <begin position="248"/>
        <end position="267"/>
    </location>
</feature>
<sequence length="301" mass="32013">MRKGEMKNTAMVILAGCLWGVISIFVRQLNALGITAMECVAIRTTITALILCVFLLARDPRQLRVRARDLPLFAASGLGSVLFFSYSYFKAIDVFGGAAMPALLLYTAPVFVMLFSGPLFHEKWTKQKAAVLVLTFTGLVLVTGAFNGLSAIPVTGVLFGMGAAVGYALYSIFGKLIGLRGYSPAVSTFYTFVFASAGAVPLSGILADWPRLMCPAGVGAALGIALISTTLPFFFYTRGLMGLEAGRASVLASSEPITAVLVGPLVFHEPFTIAKILGTVLVLSGIVLINCTPKLRQRPPY</sequence>
<keyword evidence="5" id="KW-1185">Reference proteome</keyword>
<gene>
    <name evidence="4" type="ORF">FRC53_00460</name>
</gene>
<comment type="similarity">
    <text evidence="1">Belongs to the EamA transporter family.</text>
</comment>
<evidence type="ECO:0000259" key="3">
    <source>
        <dbReference type="Pfam" id="PF00892"/>
    </source>
</evidence>
<feature type="transmembrane region" description="Helical" evidence="2">
    <location>
        <begin position="70"/>
        <end position="89"/>
    </location>
</feature>
<evidence type="ECO:0000256" key="1">
    <source>
        <dbReference type="ARBA" id="ARBA00007362"/>
    </source>
</evidence>
<dbReference type="Gene3D" id="1.10.3730.20">
    <property type="match status" value="1"/>
</dbReference>
<feature type="transmembrane region" description="Helical" evidence="2">
    <location>
        <begin position="41"/>
        <end position="58"/>
    </location>
</feature>
<dbReference type="AlphaFoldDB" id="A0A6L5GPN6"/>
<organism evidence="4 5">
    <name type="scientific">Candidatus Pseudoramibacter fermentans</name>
    <dbReference type="NCBI Taxonomy" id="2594427"/>
    <lineage>
        <taxon>Bacteria</taxon>
        <taxon>Bacillati</taxon>
        <taxon>Bacillota</taxon>
        <taxon>Clostridia</taxon>
        <taxon>Eubacteriales</taxon>
        <taxon>Eubacteriaceae</taxon>
        <taxon>Pseudoramibacter</taxon>
    </lineage>
</organism>
<feature type="domain" description="EamA" evidence="3">
    <location>
        <begin position="155"/>
        <end position="290"/>
    </location>
</feature>
<dbReference type="EMBL" id="VOGB01000003">
    <property type="protein sequence ID" value="MQM71916.1"/>
    <property type="molecule type" value="Genomic_DNA"/>
</dbReference>
<dbReference type="PANTHER" id="PTHR22911:SF79">
    <property type="entry name" value="MOBA-LIKE NTP TRANSFERASE DOMAIN-CONTAINING PROTEIN"/>
    <property type="match status" value="1"/>
</dbReference>
<keyword evidence="2" id="KW-0812">Transmembrane</keyword>
<keyword evidence="2" id="KW-1133">Transmembrane helix</keyword>
<proteinExistence type="inferred from homology"/>
<name>A0A6L5GPN6_9FIRM</name>